<evidence type="ECO:0000256" key="1">
    <source>
        <dbReference type="SAM" id="Phobius"/>
    </source>
</evidence>
<keyword evidence="1" id="KW-0472">Membrane</keyword>
<name>A0A0L8H271_OCTBM</name>
<proteinExistence type="predicted"/>
<organism evidence="2">
    <name type="scientific">Octopus bimaculoides</name>
    <name type="common">California two-spotted octopus</name>
    <dbReference type="NCBI Taxonomy" id="37653"/>
    <lineage>
        <taxon>Eukaryota</taxon>
        <taxon>Metazoa</taxon>
        <taxon>Spiralia</taxon>
        <taxon>Lophotrochozoa</taxon>
        <taxon>Mollusca</taxon>
        <taxon>Cephalopoda</taxon>
        <taxon>Coleoidea</taxon>
        <taxon>Octopodiformes</taxon>
        <taxon>Octopoda</taxon>
        <taxon>Incirrata</taxon>
        <taxon>Octopodidae</taxon>
        <taxon>Octopus</taxon>
    </lineage>
</organism>
<feature type="transmembrane region" description="Helical" evidence="1">
    <location>
        <begin position="55"/>
        <end position="74"/>
    </location>
</feature>
<protein>
    <submittedName>
        <fullName evidence="2">Uncharacterized protein</fullName>
    </submittedName>
</protein>
<feature type="transmembrane region" description="Helical" evidence="1">
    <location>
        <begin position="20"/>
        <end position="49"/>
    </location>
</feature>
<accession>A0A0L8H271</accession>
<reference evidence="2" key="1">
    <citation type="submission" date="2015-07" db="EMBL/GenBank/DDBJ databases">
        <title>MeaNS - Measles Nucleotide Surveillance Program.</title>
        <authorList>
            <person name="Tran T."/>
            <person name="Druce J."/>
        </authorList>
    </citation>
    <scope>NUCLEOTIDE SEQUENCE</scope>
    <source>
        <strain evidence="2">UCB-OBI-ISO-001</strain>
        <tissue evidence="2">Gonad</tissue>
    </source>
</reference>
<gene>
    <name evidence="2" type="ORF">OCBIM_22024005mg</name>
</gene>
<keyword evidence="1" id="KW-0812">Transmembrane</keyword>
<dbReference type="EMBL" id="KQ419520">
    <property type="protein sequence ID" value="KOF83322.1"/>
    <property type="molecule type" value="Genomic_DNA"/>
</dbReference>
<evidence type="ECO:0000313" key="2">
    <source>
        <dbReference type="EMBL" id="KOF83322.1"/>
    </source>
</evidence>
<sequence>MSSPFSIWTPSTVLREKELFLSVSLSLFFFPSICPFFSFFLFLLSVFLFPFLSPFLLFLLCLALSPLFLPLSLLPSLTLSKQLKVSISKKDKTKTCI</sequence>
<dbReference type="AlphaFoldDB" id="A0A0L8H271"/>
<keyword evidence="1" id="KW-1133">Transmembrane helix</keyword>